<sequence length="42" mass="4943">MAPSFLKGQLAQGIFNRNISLMRKCPQHPRLLVRYCLFYLFA</sequence>
<organism evidence="1">
    <name type="scientific">Klebsiella pneumoniae</name>
    <dbReference type="NCBI Taxonomy" id="573"/>
    <lineage>
        <taxon>Bacteria</taxon>
        <taxon>Pseudomonadati</taxon>
        <taxon>Pseudomonadota</taxon>
        <taxon>Gammaproteobacteria</taxon>
        <taxon>Enterobacterales</taxon>
        <taxon>Enterobacteriaceae</taxon>
        <taxon>Klebsiella/Raoultella group</taxon>
        <taxon>Klebsiella</taxon>
        <taxon>Klebsiella pneumoniae complex</taxon>
    </lineage>
</organism>
<proteinExistence type="predicted"/>
<dbReference type="EMBL" id="MN956836">
    <property type="protein sequence ID" value="QTX13852.1"/>
    <property type="molecule type" value="Genomic_DNA"/>
</dbReference>
<keyword evidence="1" id="KW-0614">Plasmid</keyword>
<name>A0A8B0SXH2_KLEPN</name>
<accession>A0A8B0SXH2</accession>
<dbReference type="AlphaFoldDB" id="A0A8B0SXH2"/>
<evidence type="ECO:0000313" key="1">
    <source>
        <dbReference type="EMBL" id="QTX13852.1"/>
    </source>
</evidence>
<protein>
    <submittedName>
        <fullName evidence="1">Uncharacterized protein</fullName>
    </submittedName>
</protein>
<reference evidence="1" key="1">
    <citation type="submission" date="2020-01" db="EMBL/GenBank/DDBJ databases">
        <authorList>
            <person name="Qin S."/>
        </authorList>
    </citation>
    <scope>NUCLEOTIDE SEQUENCE</scope>
    <source>
        <strain evidence="1">CVir17-16-YZ6g</strain>
        <plasmid evidence="1">p17-15-vir-like</plasmid>
    </source>
</reference>
<geneLocation type="plasmid" evidence="1">
    <name>p17-15-vir-like</name>
</geneLocation>